<evidence type="ECO:0000256" key="1">
    <source>
        <dbReference type="PROSITE-ProRule" id="PRU00023"/>
    </source>
</evidence>
<dbReference type="OrthoDB" id="424674at2759"/>
<dbReference type="AlphaFoldDB" id="A0A1Q9EGB5"/>
<dbReference type="EMBL" id="LSRX01000159">
    <property type="protein sequence ID" value="OLQ06470.1"/>
    <property type="molecule type" value="Genomic_DNA"/>
</dbReference>
<name>A0A1Q9EGB5_SYMMI</name>
<dbReference type="InterPro" id="IPR002110">
    <property type="entry name" value="Ankyrin_rpt"/>
</dbReference>
<keyword evidence="3" id="KW-1185">Reference proteome</keyword>
<dbReference type="PROSITE" id="PS50088">
    <property type="entry name" value="ANK_REPEAT"/>
    <property type="match status" value="1"/>
</dbReference>
<feature type="repeat" description="ANK" evidence="1">
    <location>
        <begin position="149"/>
        <end position="181"/>
    </location>
</feature>
<gene>
    <name evidence="2" type="ORF">AK812_SmicGene10212</name>
</gene>
<keyword evidence="1" id="KW-0040">ANK repeat</keyword>
<dbReference type="Proteomes" id="UP000186817">
    <property type="component" value="Unassembled WGS sequence"/>
</dbReference>
<accession>A0A1Q9EGB5</accession>
<evidence type="ECO:0000313" key="2">
    <source>
        <dbReference type="EMBL" id="OLQ06470.1"/>
    </source>
</evidence>
<sequence length="225" mass="24770">MRLLISARANLTCGILAEQAVTGAAMANDPEGVRILCGARCDPTRTNRLNMHAIDAAAALSASGALEELLMQARHDLHKVDLSNSLHWAMSFRGGSAEIVNRLLDLKANVDYRNVTQDVLVLKLIIAAKSLQHRFGRATMMTRWIYHLKYQTPLMAAVMSGQYEGAAALVARGARLDVRNARGWTASDFAREQLVPDFLKQAFEGQARDCETVYTLAITSSHFEL</sequence>
<dbReference type="Gene3D" id="1.25.40.20">
    <property type="entry name" value="Ankyrin repeat-containing domain"/>
    <property type="match status" value="1"/>
</dbReference>
<organism evidence="2 3">
    <name type="scientific">Symbiodinium microadriaticum</name>
    <name type="common">Dinoflagellate</name>
    <name type="synonym">Zooxanthella microadriatica</name>
    <dbReference type="NCBI Taxonomy" id="2951"/>
    <lineage>
        <taxon>Eukaryota</taxon>
        <taxon>Sar</taxon>
        <taxon>Alveolata</taxon>
        <taxon>Dinophyceae</taxon>
        <taxon>Suessiales</taxon>
        <taxon>Symbiodiniaceae</taxon>
        <taxon>Symbiodinium</taxon>
    </lineage>
</organism>
<dbReference type="SMART" id="SM00248">
    <property type="entry name" value="ANK"/>
    <property type="match status" value="2"/>
</dbReference>
<reference evidence="2 3" key="1">
    <citation type="submission" date="2016-02" db="EMBL/GenBank/DDBJ databases">
        <title>Genome analysis of coral dinoflagellate symbionts highlights evolutionary adaptations to a symbiotic lifestyle.</title>
        <authorList>
            <person name="Aranda M."/>
            <person name="Li Y."/>
            <person name="Liew Y.J."/>
            <person name="Baumgarten S."/>
            <person name="Simakov O."/>
            <person name="Wilson M."/>
            <person name="Piel J."/>
            <person name="Ashoor H."/>
            <person name="Bougouffa S."/>
            <person name="Bajic V.B."/>
            <person name="Ryu T."/>
            <person name="Ravasi T."/>
            <person name="Bayer T."/>
            <person name="Micklem G."/>
            <person name="Kim H."/>
            <person name="Bhak J."/>
            <person name="Lajeunesse T.C."/>
            <person name="Voolstra C.R."/>
        </authorList>
    </citation>
    <scope>NUCLEOTIDE SEQUENCE [LARGE SCALE GENOMIC DNA]</scope>
    <source>
        <strain evidence="2 3">CCMP2467</strain>
    </source>
</reference>
<evidence type="ECO:0000313" key="3">
    <source>
        <dbReference type="Proteomes" id="UP000186817"/>
    </source>
</evidence>
<dbReference type="Pfam" id="PF00023">
    <property type="entry name" value="Ank"/>
    <property type="match status" value="2"/>
</dbReference>
<dbReference type="InterPro" id="IPR036770">
    <property type="entry name" value="Ankyrin_rpt-contain_sf"/>
</dbReference>
<protein>
    <submittedName>
        <fullName evidence="2">Uncharacterized protein</fullName>
    </submittedName>
</protein>
<dbReference type="SUPFAM" id="SSF48403">
    <property type="entry name" value="Ankyrin repeat"/>
    <property type="match status" value="1"/>
</dbReference>
<comment type="caution">
    <text evidence="2">The sequence shown here is derived from an EMBL/GenBank/DDBJ whole genome shotgun (WGS) entry which is preliminary data.</text>
</comment>
<proteinExistence type="predicted"/>